<dbReference type="InterPro" id="IPR000335">
    <property type="entry name" value="Bleomycin-R"/>
</dbReference>
<name>E4RY03_LEAB4</name>
<reference evidence="3 4" key="2">
    <citation type="journal article" date="2011" name="Stand. Genomic Sci.">
        <title>Complete genome sequence of Leadbetterella byssophila type strain (4M15).</title>
        <authorList>
            <person name="Abt B."/>
            <person name="Teshima H."/>
            <person name="Lucas S."/>
            <person name="Lapidus A."/>
            <person name="Del Rio T.G."/>
            <person name="Nolan M."/>
            <person name="Tice H."/>
            <person name="Cheng J.F."/>
            <person name="Pitluck S."/>
            <person name="Liolios K."/>
            <person name="Pagani I."/>
            <person name="Ivanova N."/>
            <person name="Mavromatis K."/>
            <person name="Pati A."/>
            <person name="Tapia R."/>
            <person name="Han C."/>
            <person name="Goodwin L."/>
            <person name="Chen A."/>
            <person name="Palaniappan K."/>
            <person name="Land M."/>
            <person name="Hauser L."/>
            <person name="Chang Y.J."/>
            <person name="Jeffries C.D."/>
            <person name="Rohde M."/>
            <person name="Goker M."/>
            <person name="Tindall B.J."/>
            <person name="Detter J.C."/>
            <person name="Woyke T."/>
            <person name="Bristow J."/>
            <person name="Eisen J.A."/>
            <person name="Markowitz V."/>
            <person name="Hugenholtz P."/>
            <person name="Klenk H.P."/>
            <person name="Kyrpides N.C."/>
        </authorList>
    </citation>
    <scope>NUCLEOTIDE SEQUENCE [LARGE SCALE GENOMIC DNA]</scope>
    <source>
        <strain evidence="4">DSM 17132 / JCM 16389 / KACC 11308 / NBRC 106382 / 4M15</strain>
    </source>
</reference>
<dbReference type="eggNOG" id="COG0346">
    <property type="taxonomic scope" value="Bacteria"/>
</dbReference>
<protein>
    <submittedName>
        <fullName evidence="3">Bleomycin resistance protein</fullName>
    </submittedName>
</protein>
<dbReference type="CDD" id="cd08349">
    <property type="entry name" value="BLMA_like"/>
    <property type="match status" value="1"/>
</dbReference>
<feature type="domain" description="Glyoxalase/fosfomycin resistance/dioxygenase" evidence="2">
    <location>
        <begin position="19"/>
        <end position="107"/>
    </location>
</feature>
<dbReference type="SUPFAM" id="SSF54593">
    <property type="entry name" value="Glyoxalase/Bleomycin resistance protein/Dihydroxybiphenyl dioxygenase"/>
    <property type="match status" value="1"/>
</dbReference>
<dbReference type="STRING" id="649349.Lbys_0565"/>
<proteinExistence type="predicted"/>
<dbReference type="Gene3D" id="3.10.180.10">
    <property type="entry name" value="2,3-Dihydroxybiphenyl 1,2-Dioxygenase, domain 1"/>
    <property type="match status" value="1"/>
</dbReference>
<dbReference type="Proteomes" id="UP000007435">
    <property type="component" value="Chromosome"/>
</dbReference>
<dbReference type="InterPro" id="IPR029068">
    <property type="entry name" value="Glyas_Bleomycin-R_OHBP_Dase"/>
</dbReference>
<organism evidence="3 4">
    <name type="scientific">Leadbetterella byssophila (strain DSM 17132 / JCM 16389 / KACC 11308 / NBRC 106382 / 4M15)</name>
    <dbReference type="NCBI Taxonomy" id="649349"/>
    <lineage>
        <taxon>Bacteria</taxon>
        <taxon>Pseudomonadati</taxon>
        <taxon>Bacteroidota</taxon>
        <taxon>Cytophagia</taxon>
        <taxon>Cytophagales</taxon>
        <taxon>Leadbetterellaceae</taxon>
        <taxon>Leadbetterella</taxon>
    </lineage>
</organism>
<dbReference type="KEGG" id="lby:Lbys_0565"/>
<sequence>MWKSVCPKLPMRNNFITQEYYVKGLEFEVLGDYGDYLMLKRDEVELHFFLFEALDPYQNYGQIYIRVEDIKKIYSGIKVVIYRLLEDKPWGQREFSLLDPDHNLITFGEDIPSLK</sequence>
<evidence type="ECO:0000259" key="2">
    <source>
        <dbReference type="Pfam" id="PF00903"/>
    </source>
</evidence>
<keyword evidence="1" id="KW-0046">Antibiotic resistance</keyword>
<evidence type="ECO:0000313" key="3">
    <source>
        <dbReference type="EMBL" id="ADQ16331.1"/>
    </source>
</evidence>
<dbReference type="InterPro" id="IPR004360">
    <property type="entry name" value="Glyas_Fos-R_dOase_dom"/>
</dbReference>
<evidence type="ECO:0000313" key="4">
    <source>
        <dbReference type="Proteomes" id="UP000007435"/>
    </source>
</evidence>
<keyword evidence="4" id="KW-1185">Reference proteome</keyword>
<accession>E4RY03</accession>
<dbReference type="HOGENOM" id="CLU_046006_15_4_10"/>
<dbReference type="Pfam" id="PF00903">
    <property type="entry name" value="Glyoxalase"/>
    <property type="match status" value="1"/>
</dbReference>
<gene>
    <name evidence="3" type="ordered locus">Lbys_0565</name>
</gene>
<dbReference type="AlphaFoldDB" id="E4RY03"/>
<reference key="1">
    <citation type="submission" date="2010-11" db="EMBL/GenBank/DDBJ databases">
        <title>The complete genome of Leadbetterella byssophila DSM 17132.</title>
        <authorList>
            <consortium name="US DOE Joint Genome Institute (JGI-PGF)"/>
            <person name="Lucas S."/>
            <person name="Copeland A."/>
            <person name="Lapidus A."/>
            <person name="Glavina del Rio T."/>
            <person name="Dalin E."/>
            <person name="Tice H."/>
            <person name="Bruce D."/>
            <person name="Goodwin L."/>
            <person name="Pitluck S."/>
            <person name="Kyrpides N."/>
            <person name="Mavromatis K."/>
            <person name="Ivanova N."/>
            <person name="Teshima H."/>
            <person name="Brettin T."/>
            <person name="Detter J.C."/>
            <person name="Han C."/>
            <person name="Tapia R."/>
            <person name="Land M."/>
            <person name="Hauser L."/>
            <person name="Markowitz V."/>
            <person name="Cheng J.-F."/>
            <person name="Hugenholtz P."/>
            <person name="Woyke T."/>
            <person name="Wu D."/>
            <person name="Tindall B."/>
            <person name="Pomrenke H.G."/>
            <person name="Brambilla E."/>
            <person name="Klenk H.-P."/>
            <person name="Eisen J.A."/>
        </authorList>
    </citation>
    <scope>NUCLEOTIDE SEQUENCE [LARGE SCALE GENOMIC DNA]</scope>
    <source>
        <strain>DSM 17132</strain>
    </source>
</reference>
<dbReference type="EMBL" id="CP002305">
    <property type="protein sequence ID" value="ADQ16331.1"/>
    <property type="molecule type" value="Genomic_DNA"/>
</dbReference>
<dbReference type="GO" id="GO:0046677">
    <property type="term" value="P:response to antibiotic"/>
    <property type="evidence" value="ECO:0007669"/>
    <property type="project" value="UniProtKB-KW"/>
</dbReference>
<evidence type="ECO:0000256" key="1">
    <source>
        <dbReference type="ARBA" id="ARBA00023251"/>
    </source>
</evidence>
<dbReference type="OrthoDB" id="66829at2"/>